<evidence type="ECO:0000313" key="1">
    <source>
        <dbReference type="EMBL" id="CAA7260152.1"/>
    </source>
</evidence>
<dbReference type="Proteomes" id="UP000467700">
    <property type="component" value="Unassembled WGS sequence"/>
</dbReference>
<organism evidence="1 2">
    <name type="scientific">Cyclocybe aegerita</name>
    <name type="common">Black poplar mushroom</name>
    <name type="synonym">Agrocybe aegerita</name>
    <dbReference type="NCBI Taxonomy" id="1973307"/>
    <lineage>
        <taxon>Eukaryota</taxon>
        <taxon>Fungi</taxon>
        <taxon>Dikarya</taxon>
        <taxon>Basidiomycota</taxon>
        <taxon>Agaricomycotina</taxon>
        <taxon>Agaricomycetes</taxon>
        <taxon>Agaricomycetidae</taxon>
        <taxon>Agaricales</taxon>
        <taxon>Agaricineae</taxon>
        <taxon>Bolbitiaceae</taxon>
        <taxon>Cyclocybe</taxon>
    </lineage>
</organism>
<accession>A0A8S0WLA7</accession>
<dbReference type="EMBL" id="CACVBS010000028">
    <property type="protein sequence ID" value="CAA7260152.1"/>
    <property type="molecule type" value="Genomic_DNA"/>
</dbReference>
<reference evidence="1 2" key="1">
    <citation type="submission" date="2020-01" db="EMBL/GenBank/DDBJ databases">
        <authorList>
            <person name="Gupta K D."/>
        </authorList>
    </citation>
    <scope>NUCLEOTIDE SEQUENCE [LARGE SCALE GENOMIC DNA]</scope>
</reference>
<dbReference type="OrthoDB" id="10008801at2759"/>
<protein>
    <submittedName>
        <fullName evidence="1">Uncharacterized protein</fullName>
    </submittedName>
</protein>
<sequence length="136" mass="14888">MMFAVALRTLPWSVPRSFRFISSTVPRCASVPPGVDHNTLVAFKASPTFQKLQSSPGALEALMNMAEVLKKNDIDASKGFSPSLMWKVAGNKEIREATTKLLEEFKKAGVDLSSKDVMQELTALSQKLPKSDDSKS</sequence>
<dbReference type="AlphaFoldDB" id="A0A8S0WLA7"/>
<comment type="caution">
    <text evidence="1">The sequence shown here is derived from an EMBL/GenBank/DDBJ whole genome shotgun (WGS) entry which is preliminary data.</text>
</comment>
<name>A0A8S0WLA7_CYCAE</name>
<evidence type="ECO:0000313" key="2">
    <source>
        <dbReference type="Proteomes" id="UP000467700"/>
    </source>
</evidence>
<proteinExistence type="predicted"/>
<keyword evidence="2" id="KW-1185">Reference proteome</keyword>
<gene>
    <name evidence="1" type="ORF">AAE3_LOCUS2231</name>
</gene>